<proteinExistence type="predicted"/>
<evidence type="ECO:0000256" key="1">
    <source>
        <dbReference type="SAM" id="Phobius"/>
    </source>
</evidence>
<name>A0A8X7V8A1_BRACI</name>
<dbReference type="Proteomes" id="UP000886595">
    <property type="component" value="Unassembled WGS sequence"/>
</dbReference>
<sequence length="106" mass="12107">MVSQSPLSLSAADSFFFFFPFIFSTLSPISVTISCLTFRSGRLRKEEMIMEMTKSETRWDSTEKKTRRRLAGDSTIEASISCLANTLLLSLNYLIFDLFLHIHAKN</sequence>
<dbReference type="AlphaFoldDB" id="A0A8X7V8A1"/>
<reference evidence="2 3" key="1">
    <citation type="submission" date="2020-02" db="EMBL/GenBank/DDBJ databases">
        <authorList>
            <person name="Ma Q."/>
            <person name="Huang Y."/>
            <person name="Song X."/>
            <person name="Pei D."/>
        </authorList>
    </citation>
    <scope>NUCLEOTIDE SEQUENCE [LARGE SCALE GENOMIC DNA]</scope>
    <source>
        <strain evidence="2">Sxm20200214</strain>
        <tissue evidence="2">Leaf</tissue>
    </source>
</reference>
<keyword evidence="1" id="KW-1133">Transmembrane helix</keyword>
<protein>
    <submittedName>
        <fullName evidence="2">Uncharacterized protein</fullName>
    </submittedName>
</protein>
<evidence type="ECO:0000313" key="2">
    <source>
        <dbReference type="EMBL" id="KAG2307065.1"/>
    </source>
</evidence>
<feature type="transmembrane region" description="Helical" evidence="1">
    <location>
        <begin position="15"/>
        <end position="38"/>
    </location>
</feature>
<feature type="transmembrane region" description="Helical" evidence="1">
    <location>
        <begin position="74"/>
        <end position="96"/>
    </location>
</feature>
<dbReference type="EMBL" id="JAAMPC010000006">
    <property type="protein sequence ID" value="KAG2307065.1"/>
    <property type="molecule type" value="Genomic_DNA"/>
</dbReference>
<keyword evidence="1" id="KW-0472">Membrane</keyword>
<organism evidence="2 3">
    <name type="scientific">Brassica carinata</name>
    <name type="common">Ethiopian mustard</name>
    <name type="synonym">Abyssinian cabbage</name>
    <dbReference type="NCBI Taxonomy" id="52824"/>
    <lineage>
        <taxon>Eukaryota</taxon>
        <taxon>Viridiplantae</taxon>
        <taxon>Streptophyta</taxon>
        <taxon>Embryophyta</taxon>
        <taxon>Tracheophyta</taxon>
        <taxon>Spermatophyta</taxon>
        <taxon>Magnoliopsida</taxon>
        <taxon>eudicotyledons</taxon>
        <taxon>Gunneridae</taxon>
        <taxon>Pentapetalae</taxon>
        <taxon>rosids</taxon>
        <taxon>malvids</taxon>
        <taxon>Brassicales</taxon>
        <taxon>Brassicaceae</taxon>
        <taxon>Brassiceae</taxon>
        <taxon>Brassica</taxon>
    </lineage>
</organism>
<keyword evidence="3" id="KW-1185">Reference proteome</keyword>
<gene>
    <name evidence="2" type="ORF">Bca52824_026813</name>
</gene>
<dbReference type="OrthoDB" id="10549728at2759"/>
<accession>A0A8X7V8A1</accession>
<comment type="caution">
    <text evidence="2">The sequence shown here is derived from an EMBL/GenBank/DDBJ whole genome shotgun (WGS) entry which is preliminary data.</text>
</comment>
<keyword evidence="1" id="KW-0812">Transmembrane</keyword>
<evidence type="ECO:0000313" key="3">
    <source>
        <dbReference type="Proteomes" id="UP000886595"/>
    </source>
</evidence>